<feature type="transmembrane region" description="Helical" evidence="1">
    <location>
        <begin position="408"/>
        <end position="428"/>
    </location>
</feature>
<evidence type="ECO:0000256" key="1">
    <source>
        <dbReference type="SAM" id="Phobius"/>
    </source>
</evidence>
<dbReference type="EMBL" id="LUKN01000383">
    <property type="protein sequence ID" value="OAR03013.1"/>
    <property type="molecule type" value="Genomic_DNA"/>
</dbReference>
<protein>
    <submittedName>
        <fullName evidence="2">Uncharacterized protein</fullName>
    </submittedName>
</protein>
<evidence type="ECO:0000313" key="2">
    <source>
        <dbReference type="EMBL" id="OAR03013.1"/>
    </source>
</evidence>
<keyword evidence="1" id="KW-0472">Membrane</keyword>
<dbReference type="OMA" id="NESTWYW"/>
<dbReference type="AlphaFoldDB" id="A0A179IL89"/>
<sequence>MTSLAPLTTVFMPSPSCTTYTGYTELVDPEVGSILVKGPLATAGCYPSGFEPANDRYYTPGLCPSGYTFGEDRVTIKDFPTKYGYCCPVLETGSFRPRASDSSSYPLPTRFPCVQIISKTTTLLPVTRVSAASTSTFISIITAATIGAYGVRIEYVPNDKFEPPPDPERFNKARLTFGNQVLVRNDDHGPEMKVSVGVGICVVAGLLAFGVLLLLRRKRKPRQRKAAHNVTFLSQAYNPDSMFHTRRKPVLSVQPLDMSTGPSSGDEEFRAVCMSEAANNASTGVNQLQGHRRRLFYGVSAWTWEMLSLFVSALSLASIIIILDVYEDRQLDDWTPKVSINAVISVLSAVFKGSLAMPVTEGISQLKWLAFAQQPQTLSKLDIYDRASRGAWGSAMMLLGQFKSESRAYLASFGAALAIIALATDPFAQAAMSLYSCKQNGTEIASIPRANRFTVFTGFQYDRTRSTGDFNFGMQLATYRGFIEPPANSSASVSVSCTTGNCTFPADGGATFTSLTMCSRAWDITDRIQPIHTADNQTDFSLGLDNLIGGGKFRMGFVAAPDTARMDPAESIWKLTSLLDVYMLSTKRDNSTDCEPPLCSFDRDYNATFKRVAFVFSLLPCVQTFYAEMSHGRYSETVISEEYLHYGSSNTVSWQLAMNRSMINGKWQQCTDTVTPNEINTVRVYSIPDSGDGVPHTYYPPECVFEFREGNYLSAYIKSTIVSRDALPMDSPWERQLWRNGSTDIDAVTSFANGLALALGAQIRTDKTGTDPDMLREVRGTTLVEKVCIRVHWEYTVFFAAVFVLEVLFLGTVIVSGSRSRLHTDWKSSALAVAFLSAGQSSKGGWPAEDPESEESLLKAARSMQASLMLDDLGQWRLHAQESSWGLKRGYRYNS</sequence>
<comment type="caution">
    <text evidence="2">The sequence shown here is derived from an EMBL/GenBank/DDBJ whole genome shotgun (WGS) entry which is preliminary data.</text>
</comment>
<gene>
    <name evidence="2" type="ORF">LLEC1_06069</name>
</gene>
<evidence type="ECO:0000313" key="3">
    <source>
        <dbReference type="Proteomes" id="UP000243081"/>
    </source>
</evidence>
<accession>A0A179IL89</accession>
<proteinExistence type="predicted"/>
<feature type="transmembrane region" description="Helical" evidence="1">
    <location>
        <begin position="795"/>
        <end position="817"/>
    </location>
</feature>
<organism evidence="2 3">
    <name type="scientific">Cordyceps confragosa</name>
    <name type="common">Lecanicillium lecanii</name>
    <dbReference type="NCBI Taxonomy" id="2714763"/>
    <lineage>
        <taxon>Eukaryota</taxon>
        <taxon>Fungi</taxon>
        <taxon>Dikarya</taxon>
        <taxon>Ascomycota</taxon>
        <taxon>Pezizomycotina</taxon>
        <taxon>Sordariomycetes</taxon>
        <taxon>Hypocreomycetidae</taxon>
        <taxon>Hypocreales</taxon>
        <taxon>Cordycipitaceae</taxon>
        <taxon>Akanthomyces</taxon>
    </lineage>
</organism>
<name>A0A179IL89_CORDF</name>
<dbReference type="PANTHER" id="PTHR35394">
    <property type="entry name" value="DUF3176 DOMAIN-CONTAINING PROTEIN"/>
    <property type="match status" value="1"/>
</dbReference>
<keyword evidence="1" id="KW-1133">Transmembrane helix</keyword>
<dbReference type="Pfam" id="PF11374">
    <property type="entry name" value="DUF3176"/>
    <property type="match status" value="1"/>
</dbReference>
<dbReference type="InterPro" id="IPR021514">
    <property type="entry name" value="DUF3176"/>
</dbReference>
<dbReference type="OrthoDB" id="4866486at2759"/>
<dbReference type="Proteomes" id="UP000243081">
    <property type="component" value="Unassembled WGS sequence"/>
</dbReference>
<feature type="transmembrane region" description="Helical" evidence="1">
    <location>
        <begin position="338"/>
        <end position="359"/>
    </location>
</feature>
<keyword evidence="1" id="KW-0812">Transmembrane</keyword>
<feature type="transmembrane region" description="Helical" evidence="1">
    <location>
        <begin position="194"/>
        <end position="215"/>
    </location>
</feature>
<keyword evidence="3" id="KW-1185">Reference proteome</keyword>
<dbReference type="PANTHER" id="PTHR35394:SF5">
    <property type="entry name" value="DUF3176 DOMAIN-CONTAINING PROTEIN"/>
    <property type="match status" value="1"/>
</dbReference>
<feature type="transmembrane region" description="Helical" evidence="1">
    <location>
        <begin position="302"/>
        <end position="326"/>
    </location>
</feature>
<reference evidence="2 3" key="1">
    <citation type="submission" date="2016-03" db="EMBL/GenBank/DDBJ databases">
        <title>Fine-scale spatial genetic structure of a fungal parasite of coffee scale insects.</title>
        <authorList>
            <person name="Jackson D."/>
            <person name="Zemenick K.A."/>
            <person name="Malloure B."/>
            <person name="Quandt C.A."/>
            <person name="James T.Y."/>
        </authorList>
    </citation>
    <scope>NUCLEOTIDE SEQUENCE [LARGE SCALE GENOMIC DNA]</scope>
    <source>
        <strain evidence="2 3">UM487</strain>
    </source>
</reference>